<accession>A0A916VRX3</accession>
<dbReference type="Proteomes" id="UP000628017">
    <property type="component" value="Unassembled WGS sequence"/>
</dbReference>
<dbReference type="Gene3D" id="3.40.190.10">
    <property type="entry name" value="Periplasmic binding protein-like II"/>
    <property type="match status" value="1"/>
</dbReference>
<dbReference type="Gene3D" id="3.90.76.10">
    <property type="entry name" value="Dipeptide-binding Protein, Domain 1"/>
    <property type="match status" value="1"/>
</dbReference>
<keyword evidence="8" id="KW-1185">Reference proteome</keyword>
<gene>
    <name evidence="7" type="ORF">GCM10011498_29370</name>
</gene>
<reference evidence="7" key="1">
    <citation type="journal article" date="2014" name="Int. J. Syst. Evol. Microbiol.">
        <title>Complete genome sequence of Corynebacterium casei LMG S-19264T (=DSM 44701T), isolated from a smear-ripened cheese.</title>
        <authorList>
            <consortium name="US DOE Joint Genome Institute (JGI-PGF)"/>
            <person name="Walter F."/>
            <person name="Albersmeier A."/>
            <person name="Kalinowski J."/>
            <person name="Ruckert C."/>
        </authorList>
    </citation>
    <scope>NUCLEOTIDE SEQUENCE</scope>
    <source>
        <strain evidence="7">CGMCC 1.15880</strain>
    </source>
</reference>
<dbReference type="GO" id="GO:0043190">
    <property type="term" value="C:ATP-binding cassette (ABC) transporter complex"/>
    <property type="evidence" value="ECO:0007669"/>
    <property type="project" value="InterPro"/>
</dbReference>
<dbReference type="Gene3D" id="3.10.105.10">
    <property type="entry name" value="Dipeptide-binding Protein, Domain 3"/>
    <property type="match status" value="1"/>
</dbReference>
<evidence type="ECO:0000313" key="8">
    <source>
        <dbReference type="Proteomes" id="UP000628017"/>
    </source>
</evidence>
<keyword evidence="3" id="KW-0813">Transport</keyword>
<evidence type="ECO:0000259" key="6">
    <source>
        <dbReference type="Pfam" id="PF00496"/>
    </source>
</evidence>
<comment type="similarity">
    <text evidence="2">Belongs to the bacterial solute-binding protein 5 family.</text>
</comment>
<dbReference type="PANTHER" id="PTHR30290:SF9">
    <property type="entry name" value="OLIGOPEPTIDE-BINDING PROTEIN APPA"/>
    <property type="match status" value="1"/>
</dbReference>
<dbReference type="InterPro" id="IPR039424">
    <property type="entry name" value="SBP_5"/>
</dbReference>
<feature type="signal peptide" evidence="5">
    <location>
        <begin position="1"/>
        <end position="26"/>
    </location>
</feature>
<dbReference type="SUPFAM" id="SSF53850">
    <property type="entry name" value="Periplasmic binding protein-like II"/>
    <property type="match status" value="1"/>
</dbReference>
<name>A0A916VRX3_9RHOB</name>
<comment type="subcellular location">
    <subcellularLocation>
        <location evidence="1">Periplasm</location>
    </subcellularLocation>
</comment>
<dbReference type="InterPro" id="IPR000914">
    <property type="entry name" value="SBP_5_dom"/>
</dbReference>
<dbReference type="PANTHER" id="PTHR30290">
    <property type="entry name" value="PERIPLASMIC BINDING COMPONENT OF ABC TRANSPORTER"/>
    <property type="match status" value="1"/>
</dbReference>
<dbReference type="EMBL" id="BMKA01000004">
    <property type="protein sequence ID" value="GGA26537.1"/>
    <property type="molecule type" value="Genomic_DNA"/>
</dbReference>
<dbReference type="GO" id="GO:0015833">
    <property type="term" value="P:peptide transport"/>
    <property type="evidence" value="ECO:0007669"/>
    <property type="project" value="TreeGrafter"/>
</dbReference>
<evidence type="ECO:0000256" key="3">
    <source>
        <dbReference type="ARBA" id="ARBA00022448"/>
    </source>
</evidence>
<feature type="chain" id="PRO_5037126246" evidence="5">
    <location>
        <begin position="27"/>
        <end position="523"/>
    </location>
</feature>
<evidence type="ECO:0000256" key="1">
    <source>
        <dbReference type="ARBA" id="ARBA00004418"/>
    </source>
</evidence>
<dbReference type="GO" id="GO:0030288">
    <property type="term" value="C:outer membrane-bounded periplasmic space"/>
    <property type="evidence" value="ECO:0007669"/>
    <property type="project" value="UniProtKB-ARBA"/>
</dbReference>
<dbReference type="InterPro" id="IPR030678">
    <property type="entry name" value="Peptide/Ni-bd"/>
</dbReference>
<reference evidence="7" key="2">
    <citation type="submission" date="2020-09" db="EMBL/GenBank/DDBJ databases">
        <authorList>
            <person name="Sun Q."/>
            <person name="Zhou Y."/>
        </authorList>
    </citation>
    <scope>NUCLEOTIDE SEQUENCE</scope>
    <source>
        <strain evidence="7">CGMCC 1.15880</strain>
    </source>
</reference>
<dbReference type="CDD" id="cd08498">
    <property type="entry name" value="PBP2_NikA_DppA_OppA_like_2"/>
    <property type="match status" value="1"/>
</dbReference>
<comment type="caution">
    <text evidence="7">The sequence shown here is derived from an EMBL/GenBank/DDBJ whole genome shotgun (WGS) entry which is preliminary data.</text>
</comment>
<evidence type="ECO:0000256" key="2">
    <source>
        <dbReference type="ARBA" id="ARBA00005695"/>
    </source>
</evidence>
<evidence type="ECO:0000256" key="4">
    <source>
        <dbReference type="ARBA" id="ARBA00022729"/>
    </source>
</evidence>
<feature type="domain" description="Solute-binding protein family 5" evidence="6">
    <location>
        <begin position="69"/>
        <end position="441"/>
    </location>
</feature>
<organism evidence="7 8">
    <name type="scientific">Neptunicoccus cionae</name>
    <dbReference type="NCBI Taxonomy" id="2035344"/>
    <lineage>
        <taxon>Bacteria</taxon>
        <taxon>Pseudomonadati</taxon>
        <taxon>Pseudomonadota</taxon>
        <taxon>Alphaproteobacteria</taxon>
        <taxon>Rhodobacterales</taxon>
        <taxon>Paracoccaceae</taxon>
        <taxon>Neptunicoccus</taxon>
    </lineage>
</organism>
<proteinExistence type="inferred from homology"/>
<dbReference type="GO" id="GO:1904680">
    <property type="term" value="F:peptide transmembrane transporter activity"/>
    <property type="evidence" value="ECO:0007669"/>
    <property type="project" value="TreeGrafter"/>
</dbReference>
<keyword evidence="4 5" id="KW-0732">Signal</keyword>
<dbReference type="AlphaFoldDB" id="A0A916VRX3"/>
<dbReference type="PIRSF" id="PIRSF002741">
    <property type="entry name" value="MppA"/>
    <property type="match status" value="1"/>
</dbReference>
<sequence>MKFSRKLQSITFGGLAAVLLATTSTAETVRWGAPRDIVSLDPYSYGDSYTINFLNNIYEGLVRYNRDLEIEPALATSWEVVSPTTWRFTLREGVKFHDGADFTAEDVMASLLRVTDETSPLKGNLPAYKSAKVVDDYTIDIELNGAYPLLLNDLTNIHIFDKGWLVANNAEKPTDVSAGIEGYATFNTNGTGPFILESRTPEAQTILNVNEGWWDEPKHNLTRVEFQPISSAATRVAALLSGEVDFVDSAPVQDLPRLEAASNLKVLERTDLRTVMLGFNRRDELVAGGENPLNDLRVRQAMELAVDMDLIQQKVMRGKSRNAGLLVAPSIPGYSEELDTPAGYDPEKAKTLLAEAGYEDGFEFDFVCTNESYVNEEQFCQAIASMWSRVGLSPKLDIGPTAKQTPKRANGKADVYTLGWATLPMLDTYSILVQVLHSKTGNSGVFNWGDWSYPELDKLTQSAAVELDRDTRLQMETDALKIAKEEVIMMPLHQQPMAWAVSNDFSDFPQFPDNKPRMWYVTK</sequence>
<evidence type="ECO:0000313" key="7">
    <source>
        <dbReference type="EMBL" id="GGA26537.1"/>
    </source>
</evidence>
<dbReference type="RefSeq" id="WP_188676930.1">
    <property type="nucleotide sequence ID" value="NZ_BMKA01000004.1"/>
</dbReference>
<protein>
    <submittedName>
        <fullName evidence="7">Peptide ABC transporter</fullName>
    </submittedName>
</protein>
<evidence type="ECO:0000256" key="5">
    <source>
        <dbReference type="SAM" id="SignalP"/>
    </source>
</evidence>
<dbReference type="Pfam" id="PF00496">
    <property type="entry name" value="SBP_bac_5"/>
    <property type="match status" value="1"/>
</dbReference>